<gene>
    <name evidence="2" type="ORF">MPOR_24040</name>
</gene>
<feature type="compositionally biased region" description="Low complexity" evidence="1">
    <location>
        <begin position="1"/>
        <end position="21"/>
    </location>
</feature>
<protein>
    <submittedName>
        <fullName evidence="2">Uncharacterized protein</fullName>
    </submittedName>
</protein>
<dbReference type="Proteomes" id="UP000466785">
    <property type="component" value="Chromosome"/>
</dbReference>
<keyword evidence="3" id="KW-1185">Reference proteome</keyword>
<sequence>MANTTGAPPPTSTSVTAPAPNRSQRCHSEVNPSPVEGSNRATKICLFRFSAVRYSTRHSSEASQRGDNRQITASHRALACRNASFHREPARNPVSGSTSKKISLANGGSCNANHRFNATAARTSRLE</sequence>
<feature type="compositionally biased region" description="Polar residues" evidence="1">
    <location>
        <begin position="94"/>
        <end position="127"/>
    </location>
</feature>
<feature type="region of interest" description="Disordered" evidence="1">
    <location>
        <begin position="54"/>
        <end position="127"/>
    </location>
</feature>
<evidence type="ECO:0000256" key="1">
    <source>
        <dbReference type="SAM" id="MobiDB-lite"/>
    </source>
</evidence>
<evidence type="ECO:0000313" key="2">
    <source>
        <dbReference type="EMBL" id="BBX51378.1"/>
    </source>
</evidence>
<dbReference type="KEGG" id="mpof:MPOR_24040"/>
<proteinExistence type="predicted"/>
<organism evidence="2 3">
    <name type="scientific">Mycolicibacterium poriferae</name>
    <dbReference type="NCBI Taxonomy" id="39694"/>
    <lineage>
        <taxon>Bacteria</taxon>
        <taxon>Bacillati</taxon>
        <taxon>Actinomycetota</taxon>
        <taxon>Actinomycetes</taxon>
        <taxon>Mycobacteriales</taxon>
        <taxon>Mycobacteriaceae</taxon>
        <taxon>Mycolicibacterium</taxon>
    </lineage>
</organism>
<dbReference type="AlphaFoldDB" id="A0A6N4VBE6"/>
<feature type="compositionally biased region" description="Basic and acidic residues" evidence="1">
    <location>
        <begin position="58"/>
        <end position="68"/>
    </location>
</feature>
<accession>A0A6N4VBE6</accession>
<evidence type="ECO:0000313" key="3">
    <source>
        <dbReference type="Proteomes" id="UP000466785"/>
    </source>
</evidence>
<name>A0A6N4VBE6_9MYCO</name>
<dbReference type="EMBL" id="AP022570">
    <property type="protein sequence ID" value="BBX51378.1"/>
    <property type="molecule type" value="Genomic_DNA"/>
</dbReference>
<reference evidence="2 3" key="1">
    <citation type="journal article" date="2019" name="Emerg. Microbes Infect.">
        <title>Comprehensive subspecies identification of 175 nontuberculous mycobacteria species based on 7547 genomic profiles.</title>
        <authorList>
            <person name="Matsumoto Y."/>
            <person name="Kinjo T."/>
            <person name="Motooka D."/>
            <person name="Nabeya D."/>
            <person name="Jung N."/>
            <person name="Uechi K."/>
            <person name="Horii T."/>
            <person name="Iida T."/>
            <person name="Fujita J."/>
            <person name="Nakamura S."/>
        </authorList>
    </citation>
    <scope>NUCLEOTIDE SEQUENCE [LARGE SCALE GENOMIC DNA]</scope>
    <source>
        <strain evidence="2 3">JCM 12603</strain>
    </source>
</reference>
<feature type="region of interest" description="Disordered" evidence="1">
    <location>
        <begin position="1"/>
        <end position="38"/>
    </location>
</feature>